<organism evidence="1 2">
    <name type="scientific">Saccharothrix hoggarensis</name>
    <dbReference type="NCBI Taxonomy" id="913853"/>
    <lineage>
        <taxon>Bacteria</taxon>
        <taxon>Bacillati</taxon>
        <taxon>Actinomycetota</taxon>
        <taxon>Actinomycetes</taxon>
        <taxon>Pseudonocardiales</taxon>
        <taxon>Pseudonocardiaceae</taxon>
        <taxon>Saccharothrix</taxon>
    </lineage>
</organism>
<reference evidence="2" key="1">
    <citation type="journal article" date="2019" name="Int. J. Syst. Evol. Microbiol.">
        <title>The Global Catalogue of Microorganisms (GCM) 10K type strain sequencing project: providing services to taxonomists for standard genome sequencing and annotation.</title>
        <authorList>
            <consortium name="The Broad Institute Genomics Platform"/>
            <consortium name="The Broad Institute Genome Sequencing Center for Infectious Disease"/>
            <person name="Wu L."/>
            <person name="Ma J."/>
        </authorList>
    </citation>
    <scope>NUCLEOTIDE SEQUENCE [LARGE SCALE GENOMIC DNA]</scope>
    <source>
        <strain evidence="2">CCUG 60214</strain>
    </source>
</reference>
<evidence type="ECO:0000313" key="1">
    <source>
        <dbReference type="EMBL" id="MFD1146994.1"/>
    </source>
</evidence>
<accession>A0ABW3QQB5</accession>
<gene>
    <name evidence="1" type="ORF">ACFQ3T_07645</name>
</gene>
<proteinExistence type="predicted"/>
<sequence length="138" mass="14876">MSVWSELDVLDKVCDALRGVTIANPSGHHLGRPYMTAYQLAIKLDRDHPEVARTLGVAVGGSGVGRHTSLAQYLARELSQRIGREGEVYPVEGAFLSNDHVTALTYATPDGTTITSSRPGTGLDLSMFRLRAQVPVQS</sequence>
<protein>
    <submittedName>
        <fullName evidence="1">Uncharacterized protein</fullName>
    </submittedName>
</protein>
<keyword evidence="2" id="KW-1185">Reference proteome</keyword>
<dbReference type="Proteomes" id="UP001597168">
    <property type="component" value="Unassembled WGS sequence"/>
</dbReference>
<comment type="caution">
    <text evidence="1">The sequence shown here is derived from an EMBL/GenBank/DDBJ whole genome shotgun (WGS) entry which is preliminary data.</text>
</comment>
<evidence type="ECO:0000313" key="2">
    <source>
        <dbReference type="Proteomes" id="UP001597168"/>
    </source>
</evidence>
<dbReference type="EMBL" id="JBHTLK010000024">
    <property type="protein sequence ID" value="MFD1146994.1"/>
    <property type="molecule type" value="Genomic_DNA"/>
</dbReference>
<dbReference type="RefSeq" id="WP_380721707.1">
    <property type="nucleotide sequence ID" value="NZ_JBHTLK010000024.1"/>
</dbReference>
<name>A0ABW3QQB5_9PSEU</name>